<dbReference type="Gene3D" id="2.40.30.170">
    <property type="match status" value="1"/>
</dbReference>
<dbReference type="InterPro" id="IPR011053">
    <property type="entry name" value="Single_hybrid_motif"/>
</dbReference>
<evidence type="ECO:0000313" key="5">
    <source>
        <dbReference type="EMBL" id="NYE69511.1"/>
    </source>
</evidence>
<sequence>MGRAARGVATATLAVIGVAAAGLGLVLGRPAAPTAGSSHLTESVGKGVVRKTVSDTGVIADRYTYSIRPEADPVLLAVHGQETEQSGSQGSTSGSTETATYTLDELKVGPGERVEKGDLLAVVRDADDEKVDVDAPFDGVVRSVSSAKQAVLTEVATLGVGRSEVVVEVSQYDVIRLAEDKNVELSLDTDRTGFDGTIAEIAQSATSNGSSDGAGSDAAVQTYQVIIRVSRLPKSARIGMSVSSKITISSRDQALSVPLTAVADQNGDSTVRLLRADGTIEVRPVTVGLVGDTRVEITKGLRTGDDVIIGDAGQGAPQPAPQFGGGPFDDDSAGGGTAAGETGR</sequence>
<keyword evidence="6" id="KW-1185">Reference proteome</keyword>
<dbReference type="Gene3D" id="2.40.420.20">
    <property type="match status" value="1"/>
</dbReference>
<evidence type="ECO:0000313" key="6">
    <source>
        <dbReference type="Proteomes" id="UP000569914"/>
    </source>
</evidence>
<dbReference type="SUPFAM" id="SSF51230">
    <property type="entry name" value="Single hybrid motif"/>
    <property type="match status" value="1"/>
</dbReference>
<feature type="domain" description="Multidrug resistance protein MdtA-like C-terminal permuted SH3" evidence="4">
    <location>
        <begin position="253"/>
        <end position="312"/>
    </location>
</feature>
<dbReference type="Proteomes" id="UP000569914">
    <property type="component" value="Unassembled WGS sequence"/>
</dbReference>
<dbReference type="PANTHER" id="PTHR32347">
    <property type="entry name" value="EFFLUX SYSTEM COMPONENT YKNX-RELATED"/>
    <property type="match status" value="1"/>
</dbReference>
<evidence type="ECO:0000259" key="4">
    <source>
        <dbReference type="Pfam" id="PF25967"/>
    </source>
</evidence>
<keyword evidence="2" id="KW-0175">Coiled coil</keyword>
<dbReference type="Gene3D" id="2.40.50.100">
    <property type="match status" value="1"/>
</dbReference>
<dbReference type="GO" id="GO:0030313">
    <property type="term" value="C:cell envelope"/>
    <property type="evidence" value="ECO:0007669"/>
    <property type="project" value="UniProtKB-SubCell"/>
</dbReference>
<dbReference type="InterPro" id="IPR058627">
    <property type="entry name" value="MdtA-like_C"/>
</dbReference>
<name>A0A7Y9LB69_9ACTN</name>
<gene>
    <name evidence="5" type="ORF">BKA15_000840</name>
</gene>
<evidence type="ECO:0000256" key="1">
    <source>
        <dbReference type="ARBA" id="ARBA00004196"/>
    </source>
</evidence>
<evidence type="ECO:0000256" key="3">
    <source>
        <dbReference type="SAM" id="MobiDB-lite"/>
    </source>
</evidence>
<evidence type="ECO:0000256" key="2">
    <source>
        <dbReference type="ARBA" id="ARBA00023054"/>
    </source>
</evidence>
<dbReference type="Pfam" id="PF25967">
    <property type="entry name" value="RND-MFP_C"/>
    <property type="match status" value="1"/>
</dbReference>
<dbReference type="RefSeq" id="WP_179748341.1">
    <property type="nucleotide sequence ID" value="NZ_JACCBU010000001.1"/>
</dbReference>
<feature type="compositionally biased region" description="Gly residues" evidence="3">
    <location>
        <begin position="323"/>
        <end position="338"/>
    </location>
</feature>
<reference evidence="5 6" key="1">
    <citation type="submission" date="2020-07" db="EMBL/GenBank/DDBJ databases">
        <title>Sequencing the genomes of 1000 actinobacteria strains.</title>
        <authorList>
            <person name="Klenk H.-P."/>
        </authorList>
    </citation>
    <scope>NUCLEOTIDE SEQUENCE [LARGE SCALE GENOMIC DNA]</scope>
    <source>
        <strain evidence="5 6">DSM 22083</strain>
    </source>
</reference>
<proteinExistence type="predicted"/>
<protein>
    <submittedName>
        <fullName evidence="5">HlyD family secretion protein</fullName>
    </submittedName>
</protein>
<feature type="region of interest" description="Disordered" evidence="3">
    <location>
        <begin position="308"/>
        <end position="344"/>
    </location>
</feature>
<organism evidence="5 6">
    <name type="scientific">Microlunatus parietis</name>
    <dbReference type="NCBI Taxonomy" id="682979"/>
    <lineage>
        <taxon>Bacteria</taxon>
        <taxon>Bacillati</taxon>
        <taxon>Actinomycetota</taxon>
        <taxon>Actinomycetes</taxon>
        <taxon>Propionibacteriales</taxon>
        <taxon>Propionibacteriaceae</taxon>
        <taxon>Microlunatus</taxon>
    </lineage>
</organism>
<comment type="subcellular location">
    <subcellularLocation>
        <location evidence="1">Cell envelope</location>
    </subcellularLocation>
</comment>
<dbReference type="AlphaFoldDB" id="A0A7Y9LB69"/>
<dbReference type="InterPro" id="IPR050465">
    <property type="entry name" value="UPF0194_transport"/>
</dbReference>
<dbReference type="EMBL" id="JACCBU010000001">
    <property type="protein sequence ID" value="NYE69511.1"/>
    <property type="molecule type" value="Genomic_DNA"/>
</dbReference>
<comment type="caution">
    <text evidence="5">The sequence shown here is derived from an EMBL/GenBank/DDBJ whole genome shotgun (WGS) entry which is preliminary data.</text>
</comment>
<accession>A0A7Y9LB69</accession>